<gene>
    <name evidence="1" type="ORF">STVIR_6739</name>
</gene>
<dbReference type="Proteomes" id="UP000011205">
    <property type="component" value="Unassembled WGS sequence"/>
</dbReference>
<sequence length="56" mass="6458">MDDDEMERRRADWTPPPTRYERGYGALYNEQITQADTGCDFEFLARPGKSPDPYAG</sequence>
<dbReference type="EMBL" id="AMLP01000212">
    <property type="protein sequence ID" value="ELS52281.1"/>
    <property type="molecule type" value="Genomic_DNA"/>
</dbReference>
<comment type="caution">
    <text evidence="1">The sequence shown here is derived from an EMBL/GenBank/DDBJ whole genome shotgun (WGS) entry which is preliminary data.</text>
</comment>
<dbReference type="AlphaFoldDB" id="L8P413"/>
<protein>
    <submittedName>
        <fullName evidence="1">Putative dihydroxy-acid dehydratase</fullName>
    </submittedName>
</protein>
<accession>L8P413</accession>
<organism evidence="1 2">
    <name type="scientific">Streptomyces viridochromogenes Tue57</name>
    <dbReference type="NCBI Taxonomy" id="1160705"/>
    <lineage>
        <taxon>Bacteria</taxon>
        <taxon>Bacillati</taxon>
        <taxon>Actinomycetota</taxon>
        <taxon>Actinomycetes</taxon>
        <taxon>Kitasatosporales</taxon>
        <taxon>Streptomycetaceae</taxon>
        <taxon>Streptomyces</taxon>
    </lineage>
</organism>
<evidence type="ECO:0000313" key="2">
    <source>
        <dbReference type="Proteomes" id="UP000011205"/>
    </source>
</evidence>
<dbReference type="SUPFAM" id="SSF52016">
    <property type="entry name" value="LeuD/IlvD-like"/>
    <property type="match status" value="1"/>
</dbReference>
<dbReference type="PATRIC" id="fig|1160705.3.peg.6656"/>
<evidence type="ECO:0000313" key="1">
    <source>
        <dbReference type="EMBL" id="ELS52281.1"/>
    </source>
</evidence>
<name>L8P413_STRVR</name>
<proteinExistence type="predicted"/>
<reference evidence="1 2" key="1">
    <citation type="journal article" date="2013" name="Genome Announc.">
        <title>Draft Genome Sequence of Streptomyces viridochromogenes Strain Tu57, Producer of Avilamycin.</title>
        <authorList>
            <person name="Gruning B.A."/>
            <person name="Erxleben A."/>
            <person name="Hahnlein A."/>
            <person name="Gunther S."/>
        </authorList>
    </citation>
    <scope>NUCLEOTIDE SEQUENCE [LARGE SCALE GENOMIC DNA]</scope>
    <source>
        <strain evidence="1 2">Tue57</strain>
    </source>
</reference>